<name>K5VNU7_PHACS</name>
<accession>K5VNU7</accession>
<gene>
    <name evidence="1" type="ORF">PHACADRAFT_266463</name>
</gene>
<evidence type="ECO:0000313" key="1">
    <source>
        <dbReference type="EMBL" id="EKM48264.1"/>
    </source>
</evidence>
<reference evidence="1 2" key="1">
    <citation type="journal article" date="2012" name="BMC Genomics">
        <title>Comparative genomics of the white-rot fungi, Phanerochaete carnosa and P. chrysosporium, to elucidate the genetic basis of the distinct wood types they colonize.</title>
        <authorList>
            <person name="Suzuki H."/>
            <person name="MacDonald J."/>
            <person name="Syed K."/>
            <person name="Salamov A."/>
            <person name="Hori C."/>
            <person name="Aerts A."/>
            <person name="Henrissat B."/>
            <person name="Wiebenga A."/>
            <person name="vanKuyk P.A."/>
            <person name="Barry K."/>
            <person name="Lindquist E."/>
            <person name="LaButti K."/>
            <person name="Lapidus A."/>
            <person name="Lucas S."/>
            <person name="Coutinho P."/>
            <person name="Gong Y."/>
            <person name="Samejima M."/>
            <person name="Mahadevan R."/>
            <person name="Abou-Zaid M."/>
            <person name="de Vries R.P."/>
            <person name="Igarashi K."/>
            <person name="Yadav J.S."/>
            <person name="Grigoriev I.V."/>
            <person name="Master E.R."/>
        </authorList>
    </citation>
    <scope>NUCLEOTIDE SEQUENCE [LARGE SCALE GENOMIC DNA]</scope>
    <source>
        <strain evidence="1 2">HHB-10118-sp</strain>
    </source>
</reference>
<protein>
    <submittedName>
        <fullName evidence="1">Uncharacterized protein</fullName>
    </submittedName>
</protein>
<keyword evidence="2" id="KW-1185">Reference proteome</keyword>
<dbReference type="RefSeq" id="XP_007403185.1">
    <property type="nucleotide sequence ID" value="XM_007403123.1"/>
</dbReference>
<organism evidence="1 2">
    <name type="scientific">Phanerochaete carnosa (strain HHB-10118-sp)</name>
    <name type="common">White-rot fungus</name>
    <name type="synonym">Peniophora carnosa</name>
    <dbReference type="NCBI Taxonomy" id="650164"/>
    <lineage>
        <taxon>Eukaryota</taxon>
        <taxon>Fungi</taxon>
        <taxon>Dikarya</taxon>
        <taxon>Basidiomycota</taxon>
        <taxon>Agaricomycotina</taxon>
        <taxon>Agaricomycetes</taxon>
        <taxon>Polyporales</taxon>
        <taxon>Phanerochaetaceae</taxon>
        <taxon>Phanerochaete</taxon>
    </lineage>
</organism>
<evidence type="ECO:0000313" key="2">
    <source>
        <dbReference type="Proteomes" id="UP000008370"/>
    </source>
</evidence>
<dbReference type="InParanoid" id="K5VNU7"/>
<dbReference type="KEGG" id="pco:PHACADRAFT_266463"/>
<dbReference type="GeneID" id="18919417"/>
<dbReference type="AlphaFoldDB" id="K5VNU7"/>
<dbReference type="HOGENOM" id="CLU_2776753_0_0_1"/>
<dbReference type="EMBL" id="JH931241">
    <property type="protein sequence ID" value="EKM48264.1"/>
    <property type="molecule type" value="Genomic_DNA"/>
</dbReference>
<dbReference type="Proteomes" id="UP000008370">
    <property type="component" value="Unassembled WGS sequence"/>
</dbReference>
<sequence length="69" mass="7787">MDACQKAYPRITDSWYGLSAASAPFMHAEAKLSTYSSATSLCMRYVQAESTLLSRLRDRQFVTNENTML</sequence>
<proteinExistence type="predicted"/>